<sequence length="214" mass="23848">MRLKPAAFIFDMDGVIIDSEPIHSRVKMDTFHHFDLPFDEADLIHYMGRTSDEIFGEVIAKEGRKDLRVEDLVRYKHEHYLEVLQSGTIAPIEGAVELIRHLYDEGIPLALATSSWERVMDTVLDAFKIRPYFRSVISGSTLPKSKPDPAIYLLSAERLGVPPKDCLVLEDTAAGVLAAKRAGMRCIGFRSPHSGAQDLSLADTVVSRLSDVNV</sequence>
<dbReference type="Pfam" id="PF13419">
    <property type="entry name" value="HAD_2"/>
    <property type="match status" value="1"/>
</dbReference>
<dbReference type="PANTHER" id="PTHR18901:SF38">
    <property type="entry name" value="PSEUDOURIDINE-5'-PHOSPHATASE"/>
    <property type="match status" value="1"/>
</dbReference>
<reference evidence="1 2" key="1">
    <citation type="submission" date="2018-08" db="EMBL/GenBank/DDBJ databases">
        <title>A genome reference for cultivated species of the human gut microbiota.</title>
        <authorList>
            <person name="Zou Y."/>
            <person name="Xue W."/>
            <person name="Luo G."/>
        </authorList>
    </citation>
    <scope>NUCLEOTIDE SEQUENCE [LARGE SCALE GENOMIC DNA]</scope>
    <source>
        <strain evidence="1 2">AM25-21AC</strain>
    </source>
</reference>
<dbReference type="InterPro" id="IPR023198">
    <property type="entry name" value="PGP-like_dom2"/>
</dbReference>
<dbReference type="InterPro" id="IPR041492">
    <property type="entry name" value="HAD_2"/>
</dbReference>
<dbReference type="AlphaFoldDB" id="A0A414NUH9"/>
<dbReference type="Gene3D" id="1.10.150.240">
    <property type="entry name" value="Putative phosphatase, domain 2"/>
    <property type="match status" value="1"/>
</dbReference>
<organism evidence="1 2">
    <name type="scientific">Mitsuokella multacida</name>
    <dbReference type="NCBI Taxonomy" id="52226"/>
    <lineage>
        <taxon>Bacteria</taxon>
        <taxon>Bacillati</taxon>
        <taxon>Bacillota</taxon>
        <taxon>Negativicutes</taxon>
        <taxon>Selenomonadales</taxon>
        <taxon>Selenomonadaceae</taxon>
        <taxon>Mitsuokella</taxon>
    </lineage>
</organism>
<dbReference type="SUPFAM" id="SSF56784">
    <property type="entry name" value="HAD-like"/>
    <property type="match status" value="1"/>
</dbReference>
<dbReference type="EMBL" id="QRHE01000017">
    <property type="protein sequence ID" value="RHF50403.1"/>
    <property type="molecule type" value="Genomic_DNA"/>
</dbReference>
<dbReference type="NCBIfam" id="TIGR01509">
    <property type="entry name" value="HAD-SF-IA-v3"/>
    <property type="match status" value="1"/>
</dbReference>
<dbReference type="RefSeq" id="WP_118177022.1">
    <property type="nucleotide sequence ID" value="NZ_CAJJOD010000014.1"/>
</dbReference>
<dbReference type="InterPro" id="IPR006439">
    <property type="entry name" value="HAD-SF_hydro_IA"/>
</dbReference>
<gene>
    <name evidence="1" type="ORF">DW674_11400</name>
</gene>
<dbReference type="NCBIfam" id="TIGR01549">
    <property type="entry name" value="HAD-SF-IA-v1"/>
    <property type="match status" value="1"/>
</dbReference>
<comment type="caution">
    <text evidence="1">The sequence shown here is derived from an EMBL/GenBank/DDBJ whole genome shotgun (WGS) entry which is preliminary data.</text>
</comment>
<protein>
    <submittedName>
        <fullName evidence="1">HAD family phosphatase</fullName>
    </submittedName>
</protein>
<dbReference type="InterPro" id="IPR023214">
    <property type="entry name" value="HAD_sf"/>
</dbReference>
<dbReference type="Proteomes" id="UP000283442">
    <property type="component" value="Unassembled WGS sequence"/>
</dbReference>
<dbReference type="InterPro" id="IPR036412">
    <property type="entry name" value="HAD-like_sf"/>
</dbReference>
<dbReference type="PANTHER" id="PTHR18901">
    <property type="entry name" value="2-DEOXYGLUCOSE-6-PHOSPHATE PHOSPHATASE 2"/>
    <property type="match status" value="1"/>
</dbReference>
<dbReference type="PRINTS" id="PR00413">
    <property type="entry name" value="HADHALOGNASE"/>
</dbReference>
<evidence type="ECO:0000313" key="2">
    <source>
        <dbReference type="Proteomes" id="UP000283442"/>
    </source>
</evidence>
<name>A0A414NUH9_9FIRM</name>
<dbReference type="SFLD" id="SFLDG01135">
    <property type="entry name" value="C1.5.6:_HAD__Beta-PGM__Phospha"/>
    <property type="match status" value="1"/>
</dbReference>
<dbReference type="Gene3D" id="3.40.50.1000">
    <property type="entry name" value="HAD superfamily/HAD-like"/>
    <property type="match status" value="1"/>
</dbReference>
<evidence type="ECO:0000313" key="1">
    <source>
        <dbReference type="EMBL" id="RHF50403.1"/>
    </source>
</evidence>
<proteinExistence type="predicted"/>
<dbReference type="OrthoDB" id="9797743at2"/>
<dbReference type="SFLD" id="SFLDS00003">
    <property type="entry name" value="Haloacid_Dehalogenase"/>
    <property type="match status" value="1"/>
</dbReference>
<dbReference type="SFLD" id="SFLDG01129">
    <property type="entry name" value="C1.5:_HAD__Beta-PGM__Phosphata"/>
    <property type="match status" value="1"/>
</dbReference>
<accession>A0A414NUH9</accession>